<feature type="region of interest" description="Disordered" evidence="1">
    <location>
        <begin position="1"/>
        <end position="61"/>
    </location>
</feature>
<evidence type="ECO:0000313" key="3">
    <source>
        <dbReference type="EMBL" id="RMX42087.1"/>
    </source>
</evidence>
<feature type="compositionally biased region" description="Polar residues" evidence="1">
    <location>
        <begin position="681"/>
        <end position="692"/>
    </location>
</feature>
<feature type="compositionally biased region" description="Basic and acidic residues" evidence="1">
    <location>
        <begin position="1016"/>
        <end position="1037"/>
    </location>
</feature>
<organism evidence="3 4">
    <name type="scientific">Pocillopora damicornis</name>
    <name type="common">Cauliflower coral</name>
    <name type="synonym">Millepora damicornis</name>
    <dbReference type="NCBI Taxonomy" id="46731"/>
    <lineage>
        <taxon>Eukaryota</taxon>
        <taxon>Metazoa</taxon>
        <taxon>Cnidaria</taxon>
        <taxon>Anthozoa</taxon>
        <taxon>Hexacorallia</taxon>
        <taxon>Scleractinia</taxon>
        <taxon>Astrocoeniina</taxon>
        <taxon>Pocilloporidae</taxon>
        <taxon>Pocillopora</taxon>
    </lineage>
</organism>
<gene>
    <name evidence="3" type="ORF">pdam_00001226</name>
</gene>
<feature type="region of interest" description="Disordered" evidence="1">
    <location>
        <begin position="1096"/>
        <end position="1193"/>
    </location>
</feature>
<feature type="region of interest" description="Disordered" evidence="1">
    <location>
        <begin position="926"/>
        <end position="1084"/>
    </location>
</feature>
<feature type="compositionally biased region" description="Basic and acidic residues" evidence="1">
    <location>
        <begin position="1151"/>
        <end position="1172"/>
    </location>
</feature>
<feature type="region of interest" description="Disordered" evidence="1">
    <location>
        <begin position="145"/>
        <end position="169"/>
    </location>
</feature>
<reference evidence="3 4" key="1">
    <citation type="journal article" date="2018" name="Sci. Rep.">
        <title>Comparative analysis of the Pocillopora damicornis genome highlights role of immune system in coral evolution.</title>
        <authorList>
            <person name="Cunning R."/>
            <person name="Bay R.A."/>
            <person name="Gillette P."/>
            <person name="Baker A.C."/>
            <person name="Traylor-Knowles N."/>
        </authorList>
    </citation>
    <scope>NUCLEOTIDE SEQUENCE [LARGE SCALE GENOMIC DNA]</scope>
    <source>
        <strain evidence="3">RSMAS</strain>
        <tissue evidence="3">Whole animal</tissue>
    </source>
</reference>
<dbReference type="EMBL" id="RCHS01003423">
    <property type="protein sequence ID" value="RMX42087.1"/>
    <property type="molecule type" value="Genomic_DNA"/>
</dbReference>
<feature type="compositionally biased region" description="Basic and acidic residues" evidence="1">
    <location>
        <begin position="1230"/>
        <end position="1250"/>
    </location>
</feature>
<evidence type="ECO:0000313" key="4">
    <source>
        <dbReference type="Proteomes" id="UP000275408"/>
    </source>
</evidence>
<keyword evidence="4" id="KW-1185">Reference proteome</keyword>
<feature type="compositionally biased region" description="Low complexity" evidence="1">
    <location>
        <begin position="850"/>
        <end position="862"/>
    </location>
</feature>
<evidence type="ECO:0000259" key="2">
    <source>
        <dbReference type="Pfam" id="PF15255"/>
    </source>
</evidence>
<name>A0A3M6TKY8_POCDA</name>
<feature type="compositionally biased region" description="Basic and acidic residues" evidence="1">
    <location>
        <begin position="1112"/>
        <end position="1121"/>
    </location>
</feature>
<feature type="compositionally biased region" description="Basic and acidic residues" evidence="1">
    <location>
        <begin position="758"/>
        <end position="775"/>
    </location>
</feature>
<feature type="compositionally biased region" description="Basic residues" evidence="1">
    <location>
        <begin position="454"/>
        <end position="463"/>
    </location>
</feature>
<feature type="compositionally biased region" description="Acidic residues" evidence="1">
    <location>
        <begin position="256"/>
        <end position="269"/>
    </location>
</feature>
<proteinExistence type="predicted"/>
<feature type="compositionally biased region" description="Low complexity" evidence="1">
    <location>
        <begin position="1332"/>
        <end position="1344"/>
    </location>
</feature>
<feature type="compositionally biased region" description="Acidic residues" evidence="1">
    <location>
        <begin position="736"/>
        <end position="748"/>
    </location>
</feature>
<comment type="caution">
    <text evidence="3">The sequence shown here is derived from an EMBL/GenBank/DDBJ whole genome shotgun (WGS) entry which is preliminary data.</text>
</comment>
<feature type="compositionally biased region" description="Polar residues" evidence="1">
    <location>
        <begin position="1069"/>
        <end position="1081"/>
    </location>
</feature>
<feature type="compositionally biased region" description="Basic and acidic residues" evidence="1">
    <location>
        <begin position="398"/>
        <end position="410"/>
    </location>
</feature>
<feature type="compositionally biased region" description="Pro residues" evidence="1">
    <location>
        <begin position="1"/>
        <end position="32"/>
    </location>
</feature>
<feature type="compositionally biased region" description="Polar residues" evidence="1">
    <location>
        <begin position="34"/>
        <end position="56"/>
    </location>
</feature>
<protein>
    <recommendedName>
        <fullName evidence="2">FAM21/CAPZIP domain-containing protein</fullName>
    </recommendedName>
</protein>
<feature type="compositionally biased region" description="Basic and acidic residues" evidence="1">
    <location>
        <begin position="299"/>
        <end position="309"/>
    </location>
</feature>
<feature type="compositionally biased region" description="Basic and acidic residues" evidence="1">
    <location>
        <begin position="443"/>
        <end position="453"/>
    </location>
</feature>
<sequence length="1413" mass="151397">MALPPPPAPPPPPPPPPIGEAIPPSYPGPAPSMQPVTTAQPAPDVQTASQPNTTPGNEDKIWERSWTVDELRKGSSNWTLAADSGFLLYLQEFSQRIISQTHDIETQVDGLINSTKGMDSKVQNTMNDFLMLSDTQFIENRVYEEDVSKDETNEEKEKAPEPEKAKTREQLEAEVIPKLSEALSHGVGVMDNAFVAVELTTEHSDDEEEEDDDAKTAFKPQVILEPKDVYSNRPLPHLIGSGDFFKDELVGLGESSGEEDEGEEDEEEASSSSSGSETESTASGESSSESSEESGSESDTEKLKETEKKQKSKPKKIIESEEDDDDLFGEKKKPPDSDEEDEKSDDEEKQPKKPKGGLDFASELAAKIGVAKVKQPDSDEDDNKDKVADGEWSDEENQESKTVEVQEKQRSLTKNSLTKSRSDSKTKEKKSHHHHHHHHQHHDKRERSESQGEHKHRKRRGSKTSHSSVDKHSVTAEDDLFSQSSPQEDGLFGGEGTPFTKKGGLFSGGGNLFDDVDEDKGDLFAEASTTKTNKQEGPTEAEEESVQVKPRARSTASGKKIPAGAISIFGDSGLFGSPTKEDITTSLTKNHQKHEETETKPKPKSGGGGGGLFDGDDDDDLFSGTTFKPSAASPLPAGAVSMFGSSPPPLLMGKNTVDDEEANDTGLFKASAVAPKKTEVKTSPASQLTKSKSGGGLFSDEDEEEGGGLFGASATKPQPKEEPKSRPKTKTTISLFDDDDEQDEEEDFFAAPAVSKPAKNEPTKDKPKEEVKETKAPSAKISGLFDDDDEDLFNSPSPKPSPSPNVTRKEDKKSPQKSFESVSPLSAAISETVPPLDGTAEVSISKAKPKPSATTAAAPKASLFSDEDDDLFGGNSVEEPKPSGPLPVPKAALSPFPSSVSPKTSPVKLGSGIEKLQKSLAFNPAMLRPGAAPPKKEAPATVASFDEPAKVTTLESTNKARAKVQVKRRPPTRQARRAAAATSSASDASLFGTLTNEDESISARVSWGGFPSPEEGLGKSEVDSGQRPSRTETKDSDMSDEFFGFTSSGSTRVKKDVSEDPLAGGLFSDSVSSKPKVSTANELFKDDSDDLFSISIEKTNKTDVDDPFSVGKTKEENKPKTADPLITNDSSQNLPSATSPEDDLFSSGTNTKERKSEAILKETPSKDKEDSKISSPLDNEDLLSAVPKDGENVTKTIAAKDTLSAKLPANLSAKAQSPVSDGDLFASSTGKEEGKSGKGEKEKTTADKKFPSPLGDDDDDLFAVSAPAKKETKTISDSAAKKTASPLTSKKAVTKGSSILDEDDDELFSVKKTEARKPKKVVKPLGDDDLFGDSGDIFSDIPSKPKGPKKKKSATTAPKDDIFAEGAATGGDEQAPKKTATKAKKKTDKKPKTSIFDDDVPSIFDDPLNATSK</sequence>
<feature type="compositionally biased region" description="Acidic residues" evidence="1">
    <location>
        <begin position="337"/>
        <end position="348"/>
    </location>
</feature>
<dbReference type="Proteomes" id="UP000275408">
    <property type="component" value="Unassembled WGS sequence"/>
</dbReference>
<dbReference type="STRING" id="46731.A0A3M6TKY8"/>
<feature type="compositionally biased region" description="Polar residues" evidence="1">
    <location>
        <begin position="1127"/>
        <end position="1139"/>
    </location>
</feature>
<feature type="compositionally biased region" description="Low complexity" evidence="1">
    <location>
        <begin position="977"/>
        <end position="989"/>
    </location>
</feature>
<dbReference type="OrthoDB" id="5985867at2759"/>
<feature type="compositionally biased region" description="Basic residues" evidence="1">
    <location>
        <begin position="1379"/>
        <end position="1389"/>
    </location>
</feature>
<feature type="region of interest" description="Disordered" evidence="1">
    <location>
        <begin position="1211"/>
        <end position="1413"/>
    </location>
</feature>
<dbReference type="Pfam" id="PF15255">
    <property type="entry name" value="CAP-ZIP_m"/>
    <property type="match status" value="1"/>
</dbReference>
<feature type="compositionally biased region" description="Basic residues" evidence="1">
    <location>
        <begin position="427"/>
        <end position="442"/>
    </location>
</feature>
<feature type="domain" description="FAM21/CAPZIP" evidence="2">
    <location>
        <begin position="943"/>
        <end position="987"/>
    </location>
</feature>
<evidence type="ECO:0000256" key="1">
    <source>
        <dbReference type="SAM" id="MobiDB-lite"/>
    </source>
</evidence>
<feature type="compositionally biased region" description="Low complexity" evidence="1">
    <location>
        <begin position="270"/>
        <end position="289"/>
    </location>
</feature>
<feature type="compositionally biased region" description="Low complexity" evidence="1">
    <location>
        <begin position="894"/>
        <end position="908"/>
    </location>
</feature>
<feature type="region of interest" description="Disordered" evidence="1">
    <location>
        <begin position="249"/>
        <end position="909"/>
    </location>
</feature>
<accession>A0A3M6TKY8</accession>
<feature type="compositionally biased region" description="Basic residues" evidence="1">
    <location>
        <begin position="960"/>
        <end position="976"/>
    </location>
</feature>
<dbReference type="InterPro" id="IPR029341">
    <property type="entry name" value="FAM21/CAPZIP"/>
</dbReference>
<feature type="compositionally biased region" description="Polar residues" evidence="1">
    <location>
        <begin position="527"/>
        <end position="536"/>
    </location>
</feature>